<protein>
    <submittedName>
        <fullName evidence="1">Uncharacterized protein</fullName>
    </submittedName>
</protein>
<name>A0ABR7DER3_9CLOT</name>
<keyword evidence="2" id="KW-1185">Reference proteome</keyword>
<comment type="caution">
    <text evidence="1">The sequence shown here is derived from an EMBL/GenBank/DDBJ whole genome shotgun (WGS) entry which is preliminary data.</text>
</comment>
<gene>
    <name evidence="1" type="ORF">H8S20_13210</name>
</gene>
<reference evidence="1 2" key="1">
    <citation type="submission" date="2020-08" db="EMBL/GenBank/DDBJ databases">
        <title>Genome public.</title>
        <authorList>
            <person name="Liu C."/>
            <person name="Sun Q."/>
        </authorList>
    </citation>
    <scope>NUCLEOTIDE SEQUENCE [LARGE SCALE GENOMIC DNA]</scope>
    <source>
        <strain evidence="1 2">NSJ-6</strain>
    </source>
</reference>
<dbReference type="EMBL" id="JACOOO010000030">
    <property type="protein sequence ID" value="MBC5629842.1"/>
    <property type="molecule type" value="Genomic_DNA"/>
</dbReference>
<dbReference type="Proteomes" id="UP000596929">
    <property type="component" value="Unassembled WGS sequence"/>
</dbReference>
<proteinExistence type="predicted"/>
<sequence length="77" mass="8860">MDHVIDYIQNYMNCYDVGELAKEYKSGLYKKLSDCPSYSTVKAYCDAINILTKACYNAETAKMYCTSPSKEIELYLE</sequence>
<accession>A0ABR7DER3</accession>
<evidence type="ECO:0000313" key="1">
    <source>
        <dbReference type="EMBL" id="MBC5629842.1"/>
    </source>
</evidence>
<evidence type="ECO:0000313" key="2">
    <source>
        <dbReference type="Proteomes" id="UP000596929"/>
    </source>
</evidence>
<organism evidence="1 2">
    <name type="scientific">Clostridium hominis</name>
    <dbReference type="NCBI Taxonomy" id="2763036"/>
    <lineage>
        <taxon>Bacteria</taxon>
        <taxon>Bacillati</taxon>
        <taxon>Bacillota</taxon>
        <taxon>Clostridia</taxon>
        <taxon>Eubacteriales</taxon>
        <taxon>Clostridiaceae</taxon>
        <taxon>Clostridium</taxon>
    </lineage>
</organism>
<dbReference type="RefSeq" id="WP_186860425.1">
    <property type="nucleotide sequence ID" value="NZ_JACOOO010000030.1"/>
</dbReference>